<dbReference type="EMBL" id="MT142393">
    <property type="protein sequence ID" value="QJA79744.1"/>
    <property type="molecule type" value="Genomic_DNA"/>
</dbReference>
<gene>
    <name evidence="2" type="ORF">MM415A00834_0002</name>
    <name evidence="1" type="ORF">MM415B01291_0002</name>
</gene>
<dbReference type="EMBL" id="MT141370">
    <property type="protein sequence ID" value="QJA59452.1"/>
    <property type="molecule type" value="Genomic_DNA"/>
</dbReference>
<protein>
    <submittedName>
        <fullName evidence="2">Uncharacterized protein</fullName>
    </submittedName>
</protein>
<reference evidence="2" key="1">
    <citation type="submission" date="2020-03" db="EMBL/GenBank/DDBJ databases">
        <title>The deep terrestrial virosphere.</title>
        <authorList>
            <person name="Holmfeldt K."/>
            <person name="Nilsson E."/>
            <person name="Simone D."/>
            <person name="Lopez-Fernandez M."/>
            <person name="Wu X."/>
            <person name="de Brujin I."/>
            <person name="Lundin D."/>
            <person name="Andersson A."/>
            <person name="Bertilsson S."/>
            <person name="Dopson M."/>
        </authorList>
    </citation>
    <scope>NUCLEOTIDE SEQUENCE</scope>
    <source>
        <strain evidence="2">MM415A00834</strain>
        <strain evidence="1">MM415B01291</strain>
    </source>
</reference>
<proteinExistence type="predicted"/>
<evidence type="ECO:0000313" key="2">
    <source>
        <dbReference type="EMBL" id="QJA79744.1"/>
    </source>
</evidence>
<dbReference type="AlphaFoldDB" id="A0A6M3KDN1"/>
<accession>A0A6M3KDN1</accession>
<sequence>MQVSIYGGWQAATIADNAKSSDEVDLGRPWDFINISIPTVTSGTLKLQVSESSGGTFQDLGASMTTATTTGAYNDVWKINGYQFIKVVSSATQGAERLIRVRGIRF</sequence>
<organism evidence="2">
    <name type="scientific">viral metagenome</name>
    <dbReference type="NCBI Taxonomy" id="1070528"/>
    <lineage>
        <taxon>unclassified sequences</taxon>
        <taxon>metagenomes</taxon>
        <taxon>organismal metagenomes</taxon>
    </lineage>
</organism>
<name>A0A6M3KDN1_9ZZZZ</name>
<evidence type="ECO:0000313" key="1">
    <source>
        <dbReference type="EMBL" id="QJA59452.1"/>
    </source>
</evidence>